<comment type="caution">
    <text evidence="1">The sequence shown here is derived from an EMBL/GenBank/DDBJ whole genome shotgun (WGS) entry which is preliminary data.</text>
</comment>
<accession>A0A2W2DCX0</accession>
<reference evidence="1 2" key="1">
    <citation type="submission" date="2018-01" db="EMBL/GenBank/DDBJ databases">
        <title>Draft genome sequence of Salinispora sp. 13K206.</title>
        <authorList>
            <person name="Sahin N."/>
            <person name="Saygin H."/>
            <person name="Ay H."/>
        </authorList>
    </citation>
    <scope>NUCLEOTIDE SEQUENCE [LARGE SCALE GENOMIC DNA]</scope>
    <source>
        <strain evidence="1 2">13K206</strain>
    </source>
</reference>
<sequence>MNELADRLAAIDPKRLVALMGMAGFVQAGEEAGVHATFRWPHAAEPREPSVIVPLDQGAPDYLDKLTAALRLLGDAVQAGDMARAVLDAFGGPLPKPSS</sequence>
<gene>
    <name evidence="1" type="ORF">C1I99_05705</name>
</gene>
<evidence type="ECO:0000313" key="2">
    <source>
        <dbReference type="Proteomes" id="UP000248749"/>
    </source>
</evidence>
<dbReference type="EMBL" id="POUB01000021">
    <property type="protein sequence ID" value="PZG01739.1"/>
    <property type="molecule type" value="Genomic_DNA"/>
</dbReference>
<organism evidence="1 2">
    <name type="scientific">Micromonospora deserti</name>
    <dbReference type="NCBI Taxonomy" id="2070366"/>
    <lineage>
        <taxon>Bacteria</taxon>
        <taxon>Bacillati</taxon>
        <taxon>Actinomycetota</taxon>
        <taxon>Actinomycetes</taxon>
        <taxon>Micromonosporales</taxon>
        <taxon>Micromonosporaceae</taxon>
        <taxon>Micromonospora</taxon>
    </lineage>
</organism>
<protein>
    <submittedName>
        <fullName evidence="1">Uncharacterized protein</fullName>
    </submittedName>
</protein>
<evidence type="ECO:0000313" key="1">
    <source>
        <dbReference type="EMBL" id="PZG01739.1"/>
    </source>
</evidence>
<keyword evidence="2" id="KW-1185">Reference proteome</keyword>
<name>A0A2W2DCX0_9ACTN</name>
<dbReference type="AlphaFoldDB" id="A0A2W2DCX0"/>
<proteinExistence type="predicted"/>
<dbReference type="Proteomes" id="UP000248749">
    <property type="component" value="Unassembled WGS sequence"/>
</dbReference>
<dbReference type="RefSeq" id="WP_111133139.1">
    <property type="nucleotide sequence ID" value="NZ_POUB01000021.1"/>
</dbReference>